<feature type="chain" id="PRO_5019180590" evidence="1">
    <location>
        <begin position="20"/>
        <end position="1487"/>
    </location>
</feature>
<keyword evidence="3" id="KW-1185">Reference proteome</keyword>
<reference evidence="3" key="1">
    <citation type="journal article" date="2018" name="Front. Microbiol.">
        <title>Genome-Based Analysis Reveals the Taxonomy and Diversity of the Family Idiomarinaceae.</title>
        <authorList>
            <person name="Liu Y."/>
            <person name="Lai Q."/>
            <person name="Shao Z."/>
        </authorList>
    </citation>
    <scope>NUCLEOTIDE SEQUENCE [LARGE SCALE GENOMIC DNA]</scope>
    <source>
        <strain evidence="3">BH195</strain>
    </source>
</reference>
<evidence type="ECO:0000313" key="2">
    <source>
        <dbReference type="EMBL" id="RUO51947.1"/>
    </source>
</evidence>
<dbReference type="RefSeq" id="WP_126764050.1">
    <property type="nucleotide sequence ID" value="NZ_JBHLTZ010000010.1"/>
</dbReference>
<sequence>MIRSVVLGLALLILQSAAAQPFSRTLWYEVDVTRHGASHVRLEVAPSEWWRLRVYHNTDETASQTPQVWSSEGDGVFISHDPLDAHSEDDFTDYFYHLQTPAERIVLLETTDAEQVAMQFYRSETEAMPEHTRDARIKLSDAHDTSTLTRESGFESHDFQFIHADTNYTIEFAEPGLYHLEVKLPWDASYQLREVLTMAAESAGFASPKSFQLEAQLDTTTRYNDTLSQGTQLLSRSILLPFYVVEAEQQIAIDLDRNAYLRWLETDPERQFLFQRNAPRPVDQAEQKQSALEPYPLVTTSFFRSLPPNQTLQTDVFVPLTGNMREDQETFLPIPREATREVDYFYQLPATRSAIFELPKQTQQAPVRVMLKWPNQPASLTIRSSGGEQQQIRYLPEFAVNERWQLDNASQLASATNTEQPSHRVTELVLPFHKPYSSITVQNTGEHEAWLRLDYQVERREPPTETTWLDLSPAEHALLLEALLSGEAEPLAENALKHEVMEQWRPRLNARANQFAQRYASEYLTQKKGLGMAEFAAIKASLAATFPAQLNTIEDVYTHIMELGYNFTARQLLVDFAVSPESALQREAEAVLLHYFIEQERWFDVEGYWAWRMLQRNDEQALVEIARSWAHQNRYHEAAQLFWLLNQSGAVTGVDAEALRAAWESDQFALFQEWFLQLPGPTQVAWPRVIYENAALGGAYSWVKRPVELDGMTRQALIYNQDLNQYLSTFYLQDSAPVSTRISNSPRLKLTLYPVLKDLPTGTEPVREVTVTVNQKTYPLVIRQDRSSDSLSWSQHDGRYVGLPQSYTLELDAGQPNSITVQTKGFDAGIVIETAEPFLHSELTDDSSAVSQHSRPPAATPDLTLRLAELLLEHQQGPVDASELKRIKAETLGTVLTDEQHYLLDQLTSGYGWQRLDTVSASDGIAFLETARWQPSSPWLQLRRALMLTDVKPGERRLADDEKAEIAVELRDAMKLELQIRKIEEITAPAMPVSVSIDAPTGQRTLELNGQQQSVSLELAAGRHLIGLAFTEPSPALVLYRLVDQNGNPVTPPTQIKTFRASQQQNIELFIPAKSLIRIDHYEGRDDNASQSYQWFAEDTFYKVAHRGDSEHSYYRFFIWQPQSLPSGAEAVTTEQVAISRAAEKPPTIWPVDAQHGVYADTRYALDEQDDGTWGFDLGYRARNNFDEDIRDEQEKFIDARWNYLRKLEDLDAYWNSSVQWRAHNGTGLHTLISDNQAYWLANKYFDAEANLNIYYQASARDSGVEGAWSAYASLSGRWKYFWNNRARNDVELQVFGRELSEQQLPATAIDDDILTQYKLDHRYGVTLRDRFFYQPWLDSRVHVEAELTLNEFGQNQLLDHWSVESGWRQYWKPWRFGFDLRYTRYLEDDNRVRGLSSTQVGLNLDYELWQSNGNLWQFSFDVRHDIIRNSTGAFFGISWNHTDGQGYDDFAPQNRIFSSLRQRHSLEMIDTNDITLNDHREPADEN</sequence>
<dbReference type="Proteomes" id="UP000287198">
    <property type="component" value="Unassembled WGS sequence"/>
</dbReference>
<organism evidence="2 3">
    <name type="scientific">Pseudidiomarina halophila</name>
    <dbReference type="NCBI Taxonomy" id="1449799"/>
    <lineage>
        <taxon>Bacteria</taxon>
        <taxon>Pseudomonadati</taxon>
        <taxon>Pseudomonadota</taxon>
        <taxon>Gammaproteobacteria</taxon>
        <taxon>Alteromonadales</taxon>
        <taxon>Idiomarinaceae</taxon>
        <taxon>Pseudidiomarina</taxon>
    </lineage>
</organism>
<keyword evidence="1" id="KW-0732">Signal</keyword>
<proteinExistence type="predicted"/>
<dbReference type="OrthoDB" id="6313756at2"/>
<gene>
    <name evidence="2" type="ORF">CWI69_09915</name>
</gene>
<feature type="signal peptide" evidence="1">
    <location>
        <begin position="1"/>
        <end position="19"/>
    </location>
</feature>
<evidence type="ECO:0000313" key="3">
    <source>
        <dbReference type="Proteomes" id="UP000287198"/>
    </source>
</evidence>
<accession>A0A432XT94</accession>
<dbReference type="EMBL" id="PIPW01000003">
    <property type="protein sequence ID" value="RUO51947.1"/>
    <property type="molecule type" value="Genomic_DNA"/>
</dbReference>
<name>A0A432XT94_9GAMM</name>
<comment type="caution">
    <text evidence="2">The sequence shown here is derived from an EMBL/GenBank/DDBJ whole genome shotgun (WGS) entry which is preliminary data.</text>
</comment>
<evidence type="ECO:0000256" key="1">
    <source>
        <dbReference type="SAM" id="SignalP"/>
    </source>
</evidence>
<protein>
    <submittedName>
        <fullName evidence="2">Uncharacterized protein</fullName>
    </submittedName>
</protein>